<dbReference type="InterPro" id="IPR031459">
    <property type="entry name" value="Coa2"/>
</dbReference>
<dbReference type="GO" id="GO:0033617">
    <property type="term" value="P:mitochondrial respiratory chain complex IV assembly"/>
    <property type="evidence" value="ECO:0007669"/>
    <property type="project" value="InterPro"/>
</dbReference>
<dbReference type="GO" id="GO:0005739">
    <property type="term" value="C:mitochondrion"/>
    <property type="evidence" value="ECO:0007669"/>
    <property type="project" value="GOC"/>
</dbReference>
<evidence type="ECO:0000313" key="1">
    <source>
        <dbReference type="EMBL" id="THV03270.1"/>
    </source>
</evidence>
<dbReference type="AlphaFoldDB" id="A0A4S8MKC5"/>
<dbReference type="EMBL" id="ML179068">
    <property type="protein sequence ID" value="THV03270.1"/>
    <property type="molecule type" value="Genomic_DNA"/>
</dbReference>
<keyword evidence="2" id="KW-1185">Reference proteome</keyword>
<sequence length="87" mass="9819">MIINRALRFAQGRTFVSSLFGFTFFATVLTVSASNILPCPARPNKNRFADSDSDKHEAMSYQGGDVLVSSKRRRWIEEVHPVVEKES</sequence>
<accession>A0A4S8MKC5</accession>
<evidence type="ECO:0000313" key="2">
    <source>
        <dbReference type="Proteomes" id="UP000297245"/>
    </source>
</evidence>
<proteinExistence type="predicted"/>
<protein>
    <submittedName>
        <fullName evidence="1">Uncharacterized protein</fullName>
    </submittedName>
</protein>
<name>A0A4S8MKC5_DENBC</name>
<dbReference type="OrthoDB" id="5410040at2759"/>
<dbReference type="Pfam" id="PF17051">
    <property type="entry name" value="COA2"/>
    <property type="match status" value="1"/>
</dbReference>
<reference evidence="1 2" key="1">
    <citation type="journal article" date="2019" name="Nat. Ecol. Evol.">
        <title>Megaphylogeny resolves global patterns of mushroom evolution.</title>
        <authorList>
            <person name="Varga T."/>
            <person name="Krizsan K."/>
            <person name="Foldi C."/>
            <person name="Dima B."/>
            <person name="Sanchez-Garcia M."/>
            <person name="Sanchez-Ramirez S."/>
            <person name="Szollosi G.J."/>
            <person name="Szarkandi J.G."/>
            <person name="Papp V."/>
            <person name="Albert L."/>
            <person name="Andreopoulos W."/>
            <person name="Angelini C."/>
            <person name="Antonin V."/>
            <person name="Barry K.W."/>
            <person name="Bougher N.L."/>
            <person name="Buchanan P."/>
            <person name="Buyck B."/>
            <person name="Bense V."/>
            <person name="Catcheside P."/>
            <person name="Chovatia M."/>
            <person name="Cooper J."/>
            <person name="Damon W."/>
            <person name="Desjardin D."/>
            <person name="Finy P."/>
            <person name="Geml J."/>
            <person name="Haridas S."/>
            <person name="Hughes K."/>
            <person name="Justo A."/>
            <person name="Karasinski D."/>
            <person name="Kautmanova I."/>
            <person name="Kiss B."/>
            <person name="Kocsube S."/>
            <person name="Kotiranta H."/>
            <person name="LaButti K.M."/>
            <person name="Lechner B.E."/>
            <person name="Liimatainen K."/>
            <person name="Lipzen A."/>
            <person name="Lukacs Z."/>
            <person name="Mihaltcheva S."/>
            <person name="Morgado L.N."/>
            <person name="Niskanen T."/>
            <person name="Noordeloos M.E."/>
            <person name="Ohm R.A."/>
            <person name="Ortiz-Santana B."/>
            <person name="Ovrebo C."/>
            <person name="Racz N."/>
            <person name="Riley R."/>
            <person name="Savchenko A."/>
            <person name="Shiryaev A."/>
            <person name="Soop K."/>
            <person name="Spirin V."/>
            <person name="Szebenyi C."/>
            <person name="Tomsovsky M."/>
            <person name="Tulloss R.E."/>
            <person name="Uehling J."/>
            <person name="Grigoriev I.V."/>
            <person name="Vagvolgyi C."/>
            <person name="Papp T."/>
            <person name="Martin F.M."/>
            <person name="Miettinen O."/>
            <person name="Hibbett D.S."/>
            <person name="Nagy L.G."/>
        </authorList>
    </citation>
    <scope>NUCLEOTIDE SEQUENCE [LARGE SCALE GENOMIC DNA]</scope>
    <source>
        <strain evidence="1 2">CBS 962.96</strain>
    </source>
</reference>
<organism evidence="1 2">
    <name type="scientific">Dendrothele bispora (strain CBS 962.96)</name>
    <dbReference type="NCBI Taxonomy" id="1314807"/>
    <lineage>
        <taxon>Eukaryota</taxon>
        <taxon>Fungi</taxon>
        <taxon>Dikarya</taxon>
        <taxon>Basidiomycota</taxon>
        <taxon>Agaricomycotina</taxon>
        <taxon>Agaricomycetes</taxon>
        <taxon>Agaricomycetidae</taxon>
        <taxon>Agaricales</taxon>
        <taxon>Agaricales incertae sedis</taxon>
        <taxon>Dendrothele</taxon>
    </lineage>
</organism>
<gene>
    <name evidence="1" type="ORF">K435DRAFT_747862</name>
</gene>
<dbReference type="Proteomes" id="UP000297245">
    <property type="component" value="Unassembled WGS sequence"/>
</dbReference>